<evidence type="ECO:0000256" key="2">
    <source>
        <dbReference type="SAM" id="Phobius"/>
    </source>
</evidence>
<proteinExistence type="predicted"/>
<keyword evidence="4" id="KW-1185">Reference proteome</keyword>
<feature type="transmembrane region" description="Helical" evidence="2">
    <location>
        <begin position="87"/>
        <end position="106"/>
    </location>
</feature>
<organism evidence="3 4">
    <name type="scientific">Tenggerimyces flavus</name>
    <dbReference type="NCBI Taxonomy" id="1708749"/>
    <lineage>
        <taxon>Bacteria</taxon>
        <taxon>Bacillati</taxon>
        <taxon>Actinomycetota</taxon>
        <taxon>Actinomycetes</taxon>
        <taxon>Propionibacteriales</taxon>
        <taxon>Nocardioidaceae</taxon>
        <taxon>Tenggerimyces</taxon>
    </lineage>
</organism>
<feature type="region of interest" description="Disordered" evidence="1">
    <location>
        <begin position="1"/>
        <end position="30"/>
    </location>
</feature>
<comment type="caution">
    <text evidence="3">The sequence shown here is derived from an EMBL/GenBank/DDBJ whole genome shotgun (WGS) entry which is preliminary data.</text>
</comment>
<protein>
    <submittedName>
        <fullName evidence="3">Uncharacterized protein</fullName>
    </submittedName>
</protein>
<evidence type="ECO:0000256" key="1">
    <source>
        <dbReference type="SAM" id="MobiDB-lite"/>
    </source>
</evidence>
<reference evidence="4" key="1">
    <citation type="journal article" date="2019" name="Int. J. Syst. Evol. Microbiol.">
        <title>The Global Catalogue of Microorganisms (GCM) 10K type strain sequencing project: providing services to taxonomists for standard genome sequencing and annotation.</title>
        <authorList>
            <consortium name="The Broad Institute Genomics Platform"/>
            <consortium name="The Broad Institute Genome Sequencing Center for Infectious Disease"/>
            <person name="Wu L."/>
            <person name="Ma J."/>
        </authorList>
    </citation>
    <scope>NUCLEOTIDE SEQUENCE [LARGE SCALE GENOMIC DNA]</scope>
    <source>
        <strain evidence="4">CGMCC 4.7241</strain>
    </source>
</reference>
<keyword evidence="2" id="KW-0812">Transmembrane</keyword>
<dbReference type="Proteomes" id="UP001595699">
    <property type="component" value="Unassembled WGS sequence"/>
</dbReference>
<feature type="compositionally biased region" description="Low complexity" evidence="1">
    <location>
        <begin position="523"/>
        <end position="547"/>
    </location>
</feature>
<feature type="compositionally biased region" description="Low complexity" evidence="1">
    <location>
        <begin position="10"/>
        <end position="19"/>
    </location>
</feature>
<dbReference type="EMBL" id="JBHRZH010000037">
    <property type="protein sequence ID" value="MFC3765444.1"/>
    <property type="molecule type" value="Genomic_DNA"/>
</dbReference>
<sequence>MAGWTPSPGPGARASSGSPEVSVPPTTPQAAPAELARRLFVPPERWGWEYLVPAPMSRSPEADNPPLWYELDRPANLPALLARRKQAIIVLIIMLIATFAIAASSTEVLPDWVSNVVFLGGIVGSILLFLRNWRGFKSAVKKHENRRGAAIQTWEQNKAAWEARVAEHDQRERERFTTSLIWHPLELRSHPSRVDVFGGTGDGWASLFTTLGASMLAGSGGMLVLDFSEQQVADNLAAMSAAGGMPVTTVELPAAAEQVNLLASLSPDEIAELLAESVHTLRSGREEGIDLRALDAELLSTVAQRLEAPVTFVRIVAGLRVLRRLYDAGSESALSAGEVRALNSFVDTVGTTERNANELQFLTSTLGLLTVNEEGRPIADGAAQSVPLWPVRGLMVVSTMSSHHRRKDLLDRVVFHRVLHAMRTLRPGSGQDVIAIAGADHVGLESLEALARHARRVGVRLVLMLEHLRGDLTQLLGGSDSAALVMRLGNSAEASAAADFIGREHRFTLSQLTEQVGQTFTHGTASSDGGSITTTTSTGTTSSFSSGGSSGGGGMGGIGGGGGGSSFSSSSFGTTSSRSTARMRSWQETVNQSEADSSTRGNTTSRVYEYAVEPTTIQGLPPTAFILVEVDRSGRRVVAADCNPGITLLDRIATVPRRP</sequence>
<feature type="transmembrane region" description="Helical" evidence="2">
    <location>
        <begin position="112"/>
        <end position="130"/>
    </location>
</feature>
<keyword evidence="2" id="KW-1133">Transmembrane helix</keyword>
<feature type="compositionally biased region" description="Gly residues" evidence="1">
    <location>
        <begin position="548"/>
        <end position="565"/>
    </location>
</feature>
<gene>
    <name evidence="3" type="ORF">ACFOUW_31750</name>
</gene>
<feature type="compositionally biased region" description="Polar residues" evidence="1">
    <location>
        <begin position="586"/>
        <end position="602"/>
    </location>
</feature>
<evidence type="ECO:0000313" key="3">
    <source>
        <dbReference type="EMBL" id="MFC3765444.1"/>
    </source>
</evidence>
<evidence type="ECO:0000313" key="4">
    <source>
        <dbReference type="Proteomes" id="UP001595699"/>
    </source>
</evidence>
<accession>A0ABV7YN52</accession>
<feature type="region of interest" description="Disordered" evidence="1">
    <location>
        <begin position="520"/>
        <end position="602"/>
    </location>
</feature>
<keyword evidence="2" id="KW-0472">Membrane</keyword>
<dbReference type="RefSeq" id="WP_205121176.1">
    <property type="nucleotide sequence ID" value="NZ_JAFBCM010000001.1"/>
</dbReference>
<name>A0ABV7YN52_9ACTN</name>
<feature type="compositionally biased region" description="Low complexity" evidence="1">
    <location>
        <begin position="566"/>
        <end position="584"/>
    </location>
</feature>